<protein>
    <submittedName>
        <fullName evidence="2">Uncharacterized protein</fullName>
    </submittedName>
</protein>
<comment type="caution">
    <text evidence="2">The sequence shown here is derived from an EMBL/GenBank/DDBJ whole genome shotgun (WGS) entry which is preliminary data.</text>
</comment>
<feature type="compositionally biased region" description="Basic and acidic residues" evidence="1">
    <location>
        <begin position="56"/>
        <end position="67"/>
    </location>
</feature>
<organism evidence="2 3">
    <name type="scientific">Clarias magur</name>
    <name type="common">Asian catfish</name>
    <name type="synonym">Macropteronotus magur</name>
    <dbReference type="NCBI Taxonomy" id="1594786"/>
    <lineage>
        <taxon>Eukaryota</taxon>
        <taxon>Metazoa</taxon>
        <taxon>Chordata</taxon>
        <taxon>Craniata</taxon>
        <taxon>Vertebrata</taxon>
        <taxon>Euteleostomi</taxon>
        <taxon>Actinopterygii</taxon>
        <taxon>Neopterygii</taxon>
        <taxon>Teleostei</taxon>
        <taxon>Ostariophysi</taxon>
        <taxon>Siluriformes</taxon>
        <taxon>Clariidae</taxon>
        <taxon>Clarias</taxon>
    </lineage>
</organism>
<evidence type="ECO:0000313" key="3">
    <source>
        <dbReference type="Proteomes" id="UP000727407"/>
    </source>
</evidence>
<feature type="compositionally biased region" description="Basic and acidic residues" evidence="1">
    <location>
        <begin position="1"/>
        <end position="11"/>
    </location>
</feature>
<dbReference type="Proteomes" id="UP000727407">
    <property type="component" value="Unassembled WGS sequence"/>
</dbReference>
<feature type="region of interest" description="Disordered" evidence="1">
    <location>
        <begin position="1"/>
        <end position="26"/>
    </location>
</feature>
<dbReference type="AlphaFoldDB" id="A0A8J4U2M2"/>
<name>A0A8J4U2M2_CLAMG</name>
<evidence type="ECO:0000256" key="1">
    <source>
        <dbReference type="SAM" id="MobiDB-lite"/>
    </source>
</evidence>
<feature type="region of interest" description="Disordered" evidence="1">
    <location>
        <begin position="39"/>
        <end position="67"/>
    </location>
</feature>
<feature type="non-terminal residue" evidence="2">
    <location>
        <position position="67"/>
    </location>
</feature>
<evidence type="ECO:0000313" key="2">
    <source>
        <dbReference type="EMBL" id="KAF5902764.1"/>
    </source>
</evidence>
<keyword evidence="3" id="KW-1185">Reference proteome</keyword>
<reference evidence="2" key="1">
    <citation type="submission" date="2020-07" db="EMBL/GenBank/DDBJ databases">
        <title>Clarias magur genome sequencing, assembly and annotation.</title>
        <authorList>
            <person name="Kushwaha B."/>
            <person name="Kumar R."/>
            <person name="Das P."/>
            <person name="Joshi C.G."/>
            <person name="Kumar D."/>
            <person name="Nagpure N.S."/>
            <person name="Pandey M."/>
            <person name="Agarwal S."/>
            <person name="Srivastava S."/>
            <person name="Singh M."/>
            <person name="Sahoo L."/>
            <person name="Jayasankar P."/>
            <person name="Meher P.K."/>
            <person name="Koringa P.G."/>
            <person name="Iquebal M.A."/>
            <person name="Das S.P."/>
            <person name="Bit A."/>
            <person name="Patnaik S."/>
            <person name="Patel N."/>
            <person name="Shah T.M."/>
            <person name="Hinsu A."/>
            <person name="Jena J.K."/>
        </authorList>
    </citation>
    <scope>NUCLEOTIDE SEQUENCE</scope>
    <source>
        <strain evidence="2">CIFAMagur01</strain>
        <tissue evidence="2">Testis</tissue>
    </source>
</reference>
<dbReference type="EMBL" id="QNUK01000085">
    <property type="protein sequence ID" value="KAF5902764.1"/>
    <property type="molecule type" value="Genomic_DNA"/>
</dbReference>
<sequence>MYDSDEAKREQQSLPQACTGVHSRPNETSVLLLLPMERENEPPGRGRASHLALRQKARETPGHFLEQ</sequence>
<gene>
    <name evidence="2" type="ORF">DAT39_007551</name>
</gene>
<proteinExistence type="predicted"/>
<accession>A0A8J4U2M2</accession>